<dbReference type="Gene3D" id="2.60.40.2410">
    <property type="entry name" value="Uncharacterised protein PF12988, DUF3872"/>
    <property type="match status" value="1"/>
</dbReference>
<dbReference type="InterPro" id="IPR038707">
    <property type="entry name" value="TraQ_sf"/>
</dbReference>
<protein>
    <recommendedName>
        <fullName evidence="3">Conjugal transfer protein TraQ</fullName>
    </recommendedName>
</protein>
<dbReference type="STRING" id="1302687.SAMN05444267_100864"/>
<reference evidence="2" key="1">
    <citation type="submission" date="2016-11" db="EMBL/GenBank/DDBJ databases">
        <authorList>
            <person name="Varghese N."/>
            <person name="Submissions S."/>
        </authorList>
    </citation>
    <scope>NUCLEOTIDE SEQUENCE [LARGE SCALE GENOMIC DNA]</scope>
    <source>
        <strain evidence="2">DSM 26899</strain>
    </source>
</reference>
<accession>A0A1M6VKX0</accession>
<dbReference type="EMBL" id="FRAV01000008">
    <property type="protein sequence ID" value="SHK82109.1"/>
    <property type="molecule type" value="Genomic_DNA"/>
</dbReference>
<evidence type="ECO:0008006" key="3">
    <source>
        <dbReference type="Google" id="ProtNLM"/>
    </source>
</evidence>
<evidence type="ECO:0000313" key="2">
    <source>
        <dbReference type="Proteomes" id="UP000184364"/>
    </source>
</evidence>
<keyword evidence="2" id="KW-1185">Reference proteome</keyword>
<name>A0A1M6VKX0_9FLAO</name>
<proteinExistence type="predicted"/>
<gene>
    <name evidence="1" type="ORF">SAMN05444267_100864</name>
</gene>
<sequence length="148" mass="17465">MKNSINIAHGFLSILYSVLILFLFEISLASCTQDELQIQQNFPFEISVMPTPKNISKDETVEIRFQVLPLGDYSETQYFLRYFQYDGSGTLQYFNNTPYLPNDLYPLLQKQFRLYYTSTSEISQSFTIWIIDNFGNEKEIKFQFNIKD</sequence>
<organism evidence="1 2">
    <name type="scientific">Chryseobacterium polytrichastri</name>
    <dbReference type="NCBI Taxonomy" id="1302687"/>
    <lineage>
        <taxon>Bacteria</taxon>
        <taxon>Pseudomonadati</taxon>
        <taxon>Bacteroidota</taxon>
        <taxon>Flavobacteriia</taxon>
        <taxon>Flavobacteriales</taxon>
        <taxon>Weeksellaceae</taxon>
        <taxon>Chryseobacterium group</taxon>
        <taxon>Chryseobacterium</taxon>
    </lineage>
</organism>
<evidence type="ECO:0000313" key="1">
    <source>
        <dbReference type="EMBL" id="SHK82109.1"/>
    </source>
</evidence>
<dbReference type="RefSeq" id="WP_073292097.1">
    <property type="nucleotide sequence ID" value="NZ_FRAV01000008.1"/>
</dbReference>
<dbReference type="OrthoDB" id="669114at2"/>
<dbReference type="Proteomes" id="UP000184364">
    <property type="component" value="Unassembled WGS sequence"/>
</dbReference>
<dbReference type="AlphaFoldDB" id="A0A1M6VKX0"/>
<dbReference type="InterPro" id="IPR024355">
    <property type="entry name" value="TraQ_bacteroidetes"/>
</dbReference>
<dbReference type="Pfam" id="PF12988">
    <property type="entry name" value="TraQ_transposon"/>
    <property type="match status" value="1"/>
</dbReference>